<gene>
    <name evidence="2" type="ORF">LSUB1_G003320</name>
</gene>
<dbReference type="OrthoDB" id="5362512at2759"/>
<dbReference type="InterPro" id="IPR010730">
    <property type="entry name" value="HET"/>
</dbReference>
<reference evidence="2 3" key="1">
    <citation type="submission" date="2018-05" db="EMBL/GenBank/DDBJ databases">
        <title>Genome sequencing and assembly of the regulated plant pathogen Lachnellula willkommii and related sister species for the development of diagnostic species identification markers.</title>
        <authorList>
            <person name="Giroux E."/>
            <person name="Bilodeau G."/>
        </authorList>
    </citation>
    <scope>NUCLEOTIDE SEQUENCE [LARGE SCALE GENOMIC DNA]</scope>
    <source>
        <strain evidence="2 3">CBS 197.66</strain>
    </source>
</reference>
<dbReference type="Proteomes" id="UP000462212">
    <property type="component" value="Unassembled WGS sequence"/>
</dbReference>
<evidence type="ECO:0000313" key="3">
    <source>
        <dbReference type="Proteomes" id="UP000462212"/>
    </source>
</evidence>
<sequence>MSATAYEQVGAIDFLGRKPGMPCDRCQCFSVEDLSQSRLSFYLEDILPNLPKLRSSSENGCGLCSDLVEFITSYLDGSSDWPLAKPYGIEVTAKLNTKKPSISTFSGFTVRFLSEKGSQSLGVVYRKYAPSTRSVNIRIPHLRTPSTLSPENISMVRNWIIECETAHDNCPNIGEVCLPTRVIDVSIPIPLLAESAGRIGRYATLSYCWGISQENSYEDQYMTTSNTITSRIRGMPLEEMPQTFQDAVKTTRILGIQYLWIDALCIIQDDLQDKEKEIPKMTSIYKNAIITLSAIQASNSKTGFLARDALPAPTIIMPYLSSKDTPQSCYYMYAERDQKATSQIENAWEGDVDNSEWDKRAWTFQERLISRRILHFTQKALFFECLTSDISEDEYSHGVHMSTKPPRQNREIGTLERLPDQLVVDERKLFDTYYNLVTHYSSRSLSYQDDKENAFFAVISRFEEVLPSKYAAGIWLCDINQVNWLFGKANRPRLQIFGSSDQTPSYEPTGDGTPAKLHVPAVMVNIDHYIIDTRSLHISRAVRIELQGHTFGYGDLDDYSIEPTTMLMCCIGKKTEYVEYKGLAIGGLLVEPVPGETNCFRRVGFFESSGQPKWQLNMQDNDVEYEGLDEDATRLGRKHYERFSDFILGRPVASVTLV</sequence>
<organism evidence="2 3">
    <name type="scientific">Lachnellula subtilissima</name>
    <dbReference type="NCBI Taxonomy" id="602034"/>
    <lineage>
        <taxon>Eukaryota</taxon>
        <taxon>Fungi</taxon>
        <taxon>Dikarya</taxon>
        <taxon>Ascomycota</taxon>
        <taxon>Pezizomycotina</taxon>
        <taxon>Leotiomycetes</taxon>
        <taxon>Helotiales</taxon>
        <taxon>Lachnaceae</taxon>
        <taxon>Lachnellula</taxon>
    </lineage>
</organism>
<dbReference type="Pfam" id="PF06985">
    <property type="entry name" value="HET"/>
    <property type="match status" value="1"/>
</dbReference>
<comment type="caution">
    <text evidence="2">The sequence shown here is derived from an EMBL/GenBank/DDBJ whole genome shotgun (WGS) entry which is preliminary data.</text>
</comment>
<name>A0A8H8RT39_9HELO</name>
<dbReference type="PANTHER" id="PTHR33112">
    <property type="entry name" value="DOMAIN PROTEIN, PUTATIVE-RELATED"/>
    <property type="match status" value="1"/>
</dbReference>
<evidence type="ECO:0000313" key="2">
    <source>
        <dbReference type="EMBL" id="TVY40441.1"/>
    </source>
</evidence>
<dbReference type="AlphaFoldDB" id="A0A8H8RT39"/>
<proteinExistence type="predicted"/>
<accession>A0A8H8RT39</accession>
<dbReference type="EMBL" id="QGMJ01000178">
    <property type="protein sequence ID" value="TVY40441.1"/>
    <property type="molecule type" value="Genomic_DNA"/>
</dbReference>
<protein>
    <recommendedName>
        <fullName evidence="1">Heterokaryon incompatibility domain-containing protein</fullName>
    </recommendedName>
</protein>
<feature type="domain" description="Heterokaryon incompatibility" evidence="1">
    <location>
        <begin position="202"/>
        <end position="366"/>
    </location>
</feature>
<keyword evidence="3" id="KW-1185">Reference proteome</keyword>
<dbReference type="PANTHER" id="PTHR33112:SF10">
    <property type="entry name" value="TOL"/>
    <property type="match status" value="1"/>
</dbReference>
<evidence type="ECO:0000259" key="1">
    <source>
        <dbReference type="Pfam" id="PF06985"/>
    </source>
</evidence>